<evidence type="ECO:0000259" key="4">
    <source>
        <dbReference type="PROSITE" id="PS51228"/>
    </source>
</evidence>
<organism evidence="5 6">
    <name type="scientific">Trypanosoma vivax (strain Y486)</name>
    <dbReference type="NCBI Taxonomy" id="1055687"/>
    <lineage>
        <taxon>Eukaryota</taxon>
        <taxon>Discoba</taxon>
        <taxon>Euglenozoa</taxon>
        <taxon>Kinetoplastea</taxon>
        <taxon>Metakinetoplastina</taxon>
        <taxon>Trypanosomatida</taxon>
        <taxon>Trypanosomatidae</taxon>
        <taxon>Trypanosoma</taxon>
        <taxon>Duttonella</taxon>
    </lineage>
</organism>
<dbReference type="PROSITE" id="PS51228">
    <property type="entry name" value="ACB_2"/>
    <property type="match status" value="1"/>
</dbReference>
<name>F9WTC8_TRYVY</name>
<feature type="signal peptide" evidence="3">
    <location>
        <begin position="1"/>
        <end position="27"/>
    </location>
</feature>
<gene>
    <name evidence="5" type="ORF">TvY486_0036980</name>
</gene>
<dbReference type="PRINTS" id="PR00689">
    <property type="entry name" value="ACOABINDINGP"/>
</dbReference>
<dbReference type="Pfam" id="PF00887">
    <property type="entry name" value="ACBP"/>
    <property type="match status" value="1"/>
</dbReference>
<dbReference type="GO" id="GO:0006631">
    <property type="term" value="P:fatty acid metabolic process"/>
    <property type="evidence" value="ECO:0007669"/>
    <property type="project" value="TreeGrafter"/>
</dbReference>
<evidence type="ECO:0000256" key="1">
    <source>
        <dbReference type="ARBA" id="ARBA00005567"/>
    </source>
</evidence>
<keyword evidence="2" id="KW-0446">Lipid-binding</keyword>
<dbReference type="InterPro" id="IPR014352">
    <property type="entry name" value="FERM/acyl-CoA-bd_prot_sf"/>
</dbReference>
<keyword evidence="6" id="KW-1185">Reference proteome</keyword>
<sequence length="272" mass="29425">MQVGGMPFVYVAALAAGALVASFPARCDWVAPLQEKLQVLCGTGSTAPSTLQRYIALPVADELERFTLLWFGGTWLTSLKKFKSRSELLFFALVELVLLGSEEQWRTPGLFTSSDEQETAERALAGWLEGCRNLFAGANGDGGDGVARDLCARLPQRLERGASPCGAVGAILYPRGARSDDLASVFAAAQRAFATLVSAADSEQKLRIYGLYKQATAGNISVAKPYFVDVVGRAKWEAWNALKGMDAETARRGYVRAVDELRSSVDSRRQCS</sequence>
<accession>F9WTC8</accession>
<dbReference type="PANTHER" id="PTHR23310">
    <property type="entry name" value="ACYL-COA-BINDING PROTEIN, ACBP"/>
    <property type="match status" value="1"/>
</dbReference>
<dbReference type="GO" id="GO:0000062">
    <property type="term" value="F:fatty-acyl-CoA binding"/>
    <property type="evidence" value="ECO:0007669"/>
    <property type="project" value="InterPro"/>
</dbReference>
<dbReference type="PANTHER" id="PTHR23310:SF62">
    <property type="entry name" value="ACYL-COA BINDING PROTEIN 1, ISOFORM A"/>
    <property type="match status" value="1"/>
</dbReference>
<reference evidence="5 6" key="1">
    <citation type="journal article" date="2012" name="Proc. Natl. Acad. Sci. U.S.A.">
        <title>Antigenic diversity is generated by distinct evolutionary mechanisms in African trypanosome species.</title>
        <authorList>
            <person name="Jackson A.P."/>
            <person name="Berry A."/>
            <person name="Aslett M."/>
            <person name="Allison H.C."/>
            <person name="Burton P."/>
            <person name="Vavrova-Anderson J."/>
            <person name="Brown R."/>
            <person name="Browne H."/>
            <person name="Corton N."/>
            <person name="Hauser H."/>
            <person name="Gamble J."/>
            <person name="Gilderthorp R."/>
            <person name="Marcello L."/>
            <person name="McQuillan J."/>
            <person name="Otto T.D."/>
            <person name="Quail M.A."/>
            <person name="Sanders M.J."/>
            <person name="van Tonder A."/>
            <person name="Ginger M.L."/>
            <person name="Field M.C."/>
            <person name="Barry J.D."/>
            <person name="Hertz-Fowler C."/>
            <person name="Berriman M."/>
        </authorList>
    </citation>
    <scope>NUCLEOTIDE SEQUENCE</scope>
    <source>
        <strain evidence="5 6">Y486</strain>
    </source>
</reference>
<dbReference type="AlphaFoldDB" id="F9WTC8"/>
<evidence type="ECO:0000256" key="2">
    <source>
        <dbReference type="ARBA" id="ARBA00023121"/>
    </source>
</evidence>
<dbReference type="EMBL" id="CAEX01006368">
    <property type="protein sequence ID" value="CCD20821.1"/>
    <property type="molecule type" value="Genomic_DNA"/>
</dbReference>
<dbReference type="InterPro" id="IPR000582">
    <property type="entry name" value="Acyl-CoA-binding_protein"/>
</dbReference>
<keyword evidence="3" id="KW-0732">Signal</keyword>
<dbReference type="Proteomes" id="UP000009027">
    <property type="component" value="Unassembled WGS sequence"/>
</dbReference>
<evidence type="ECO:0000256" key="3">
    <source>
        <dbReference type="SAM" id="SignalP"/>
    </source>
</evidence>
<feature type="domain" description="ACB" evidence="4">
    <location>
        <begin position="182"/>
        <end position="267"/>
    </location>
</feature>
<feature type="chain" id="PRO_5003390835" evidence="3">
    <location>
        <begin position="28"/>
        <end position="272"/>
    </location>
</feature>
<comment type="similarity">
    <text evidence="1">Belongs to the ACBP family.</text>
</comment>
<evidence type="ECO:0000313" key="6">
    <source>
        <dbReference type="Proteomes" id="UP000009027"/>
    </source>
</evidence>
<dbReference type="SUPFAM" id="SSF47027">
    <property type="entry name" value="Acyl-CoA binding protein"/>
    <property type="match status" value="1"/>
</dbReference>
<dbReference type="Gene3D" id="1.20.80.10">
    <property type="match status" value="1"/>
</dbReference>
<protein>
    <submittedName>
        <fullName evidence="5">Acyl-CoA binding protein, putative</fullName>
    </submittedName>
</protein>
<evidence type="ECO:0000313" key="5">
    <source>
        <dbReference type="EMBL" id="CCD20821.1"/>
    </source>
</evidence>
<proteinExistence type="inferred from homology"/>
<dbReference type="VEuPathDB" id="TriTrypDB:TvY486_0036980"/>
<dbReference type="InterPro" id="IPR035984">
    <property type="entry name" value="Acyl-CoA-binding_sf"/>
</dbReference>